<dbReference type="OrthoDB" id="1099638at2759"/>
<evidence type="ECO:0008006" key="3">
    <source>
        <dbReference type="Google" id="ProtNLM"/>
    </source>
</evidence>
<dbReference type="EMBL" id="QPKB01000012">
    <property type="protein sequence ID" value="RWR96792.1"/>
    <property type="molecule type" value="Genomic_DNA"/>
</dbReference>
<dbReference type="Proteomes" id="UP000283530">
    <property type="component" value="Unassembled WGS sequence"/>
</dbReference>
<protein>
    <recommendedName>
        <fullName evidence="3">DUF674 domain-containing protein</fullName>
    </recommendedName>
</protein>
<gene>
    <name evidence="1" type="ORF">CKAN_02619400</name>
</gene>
<accession>A0A3S3R868</accession>
<keyword evidence="2" id="KW-1185">Reference proteome</keyword>
<reference evidence="1 2" key="1">
    <citation type="journal article" date="2019" name="Nat. Plants">
        <title>Stout camphor tree genome fills gaps in understanding of flowering plant genome evolution.</title>
        <authorList>
            <person name="Chaw S.M."/>
            <person name="Liu Y.C."/>
            <person name="Wu Y.W."/>
            <person name="Wang H.Y."/>
            <person name="Lin C.I."/>
            <person name="Wu C.S."/>
            <person name="Ke H.M."/>
            <person name="Chang L.Y."/>
            <person name="Hsu C.Y."/>
            <person name="Yang H.T."/>
            <person name="Sudianto E."/>
            <person name="Hsu M.H."/>
            <person name="Wu K.P."/>
            <person name="Wang L.N."/>
            <person name="Leebens-Mack J.H."/>
            <person name="Tsai I.J."/>
        </authorList>
    </citation>
    <scope>NUCLEOTIDE SEQUENCE [LARGE SCALE GENOMIC DNA]</scope>
    <source>
        <strain evidence="2">cv. Chaw 1501</strain>
        <tissue evidence="1">Young leaves</tissue>
    </source>
</reference>
<dbReference type="InterPro" id="IPR007750">
    <property type="entry name" value="DUF674"/>
</dbReference>
<dbReference type="Pfam" id="PF05056">
    <property type="entry name" value="DUF674"/>
    <property type="match status" value="1"/>
</dbReference>
<dbReference type="PANTHER" id="PTHR33103:SF27">
    <property type="entry name" value="OS04G0594700 PROTEIN"/>
    <property type="match status" value="1"/>
</dbReference>
<organism evidence="1 2">
    <name type="scientific">Cinnamomum micranthum f. kanehirae</name>
    <dbReference type="NCBI Taxonomy" id="337451"/>
    <lineage>
        <taxon>Eukaryota</taxon>
        <taxon>Viridiplantae</taxon>
        <taxon>Streptophyta</taxon>
        <taxon>Embryophyta</taxon>
        <taxon>Tracheophyta</taxon>
        <taxon>Spermatophyta</taxon>
        <taxon>Magnoliopsida</taxon>
        <taxon>Magnoliidae</taxon>
        <taxon>Laurales</taxon>
        <taxon>Lauraceae</taxon>
        <taxon>Cinnamomum</taxon>
    </lineage>
</organism>
<dbReference type="PANTHER" id="PTHR33103">
    <property type="entry name" value="OS01G0153900 PROTEIN"/>
    <property type="match status" value="1"/>
</dbReference>
<dbReference type="AlphaFoldDB" id="A0A3S3R868"/>
<evidence type="ECO:0000313" key="1">
    <source>
        <dbReference type="EMBL" id="RWR96792.1"/>
    </source>
</evidence>
<name>A0A3S3R868_9MAGN</name>
<proteinExistence type="predicted"/>
<evidence type="ECO:0000313" key="2">
    <source>
        <dbReference type="Proteomes" id="UP000283530"/>
    </source>
</evidence>
<comment type="caution">
    <text evidence="1">The sequence shown here is derived from an EMBL/GenBank/DDBJ whole genome shotgun (WGS) entry which is preliminary data.</text>
</comment>
<sequence length="475" mass="52594">MAGNQMSLKLMVDKEMNRVVFAESGNDFVDVLFSFLTMPMGTIVRLTGKESKMGGITTLYESVKDLDVNLLQTNSCKKMLLYPKSASEEHCNNLKVNIDNAKPTKYYVCSWNCCAHGSHLISTVFDSKCECGQSFKKQIVFDEKSNAGASSKDGVFVKGNMRFIIRYDLQVFPASVKAASTMLKELGIHDVSVLEERNVNVGAAEVVHLLNCLILTKTPLTDVFLQNQHTIDRADLDSKLDALHLKDIALDSKDLTQPREGKGNGSDSKKISVKLSVDKSNNKVVYAEGGEEFADLLFSFLAFPLGFVAKFFGGDSGIRCLDNLYRSVQVLGLEDLIKSEECKDLLVDPNLACYFSSNNQPLQIKEVAPWKPTIISCGECNYIGDTVIKIADYSFESCGHWESRKQLCTINPKYPNVVRGLGGTFIAGPALFMVTDELNVKQHSLWSVIPLLNELNICMGDLEEHVVSLAEEEVT</sequence>